<dbReference type="InterPro" id="IPR046744">
    <property type="entry name" value="DUF6794"/>
</dbReference>
<proteinExistence type="predicted"/>
<sequence length="528" mass="60116">MQSPPSQTVEQTPQNLKEAVLRLQSTLPPEDLAALKNTTEQDLAKYHHGFGAGLRNSLGLWSKSALAQWFAQRDIRHPDNMSSIIIKSLHRELNGLPWEVDKQLHTYQISQQEIEILHKKHLLQERKRYARRKSAILGWQWKTHQAPKALLPKQPTNKDIWGLEPYGNGFIVTVKGWRKTHKNIWHDGVYFISAKSTQLSPVAVQGCPEIHDVIVRGNQAQWLCKVNNQWSIITTEPATPSTHQALHLPTQFDWLRLGKSKAGLLIISQDAIYTLNSDKLALLFQANSSTRQYPEFDSDGYGNQQASEFFFPQRSATPLLFNNAVYFQVEDTGNETDLYRLKLTEMDLESANKFFVHKYIGRRAVNISDVAVDNHDNLWIGTPNNGTLVKLDKSGNTKFASIFNSLDPQKTITTEHQIHWQALLPTSAILISDEAMYLASSNGIVSVKNNEITPVVYFDYPQGMDRVPYTADPQYGYHIKPQRLGKFNDGSFILGDRFDGVYLLMKNGSSYDFYLPEMTKKAYLIGRN</sequence>
<dbReference type="Pfam" id="PF20594">
    <property type="entry name" value="DUF6794"/>
    <property type="match status" value="1"/>
</dbReference>
<reference evidence="2 3" key="1">
    <citation type="submission" date="2013-07" db="EMBL/GenBank/DDBJ databases">
        <title>Draft genome sequence of Pseudoalteromonas luteoviolacea 2ta16.</title>
        <authorList>
            <person name="Allen E.E."/>
            <person name="Azam F."/>
            <person name="Podell S."/>
        </authorList>
    </citation>
    <scope>NUCLEOTIDE SEQUENCE [LARGE SCALE GENOMIC DNA]</scope>
    <source>
        <strain evidence="2 3">2ta16</strain>
    </source>
</reference>
<evidence type="ECO:0000313" key="3">
    <source>
        <dbReference type="Proteomes" id="UP000017820"/>
    </source>
</evidence>
<feature type="domain" description="DUF6794" evidence="1">
    <location>
        <begin position="13"/>
        <end position="93"/>
    </location>
</feature>
<dbReference type="AlphaFoldDB" id="V4HLN8"/>
<gene>
    <name evidence="2" type="ORF">PL2TA16_05396</name>
</gene>
<dbReference type="EMBL" id="AUSV01000092">
    <property type="protein sequence ID" value="ESP91755.1"/>
    <property type="molecule type" value="Genomic_DNA"/>
</dbReference>
<organism evidence="2 3">
    <name type="scientific">Pseudoalteromonas luteoviolacea (strain 2ta16)</name>
    <dbReference type="NCBI Taxonomy" id="1353533"/>
    <lineage>
        <taxon>Bacteria</taxon>
        <taxon>Pseudomonadati</taxon>
        <taxon>Pseudomonadota</taxon>
        <taxon>Gammaproteobacteria</taxon>
        <taxon>Alteromonadales</taxon>
        <taxon>Pseudoalteromonadaceae</taxon>
        <taxon>Pseudoalteromonas</taxon>
    </lineage>
</organism>
<dbReference type="PATRIC" id="fig|1353533.3.peg.3996"/>
<name>V4HLN8_PSEL2</name>
<dbReference type="RefSeq" id="WP_023400848.1">
    <property type="nucleotide sequence ID" value="NZ_AUSV01000092.1"/>
</dbReference>
<evidence type="ECO:0000259" key="1">
    <source>
        <dbReference type="Pfam" id="PF20594"/>
    </source>
</evidence>
<protein>
    <recommendedName>
        <fullName evidence="1">DUF6794 domain-containing protein</fullName>
    </recommendedName>
</protein>
<dbReference type="Proteomes" id="UP000017820">
    <property type="component" value="Unassembled WGS sequence"/>
</dbReference>
<dbReference type="GeneID" id="29918147"/>
<accession>V4HLN8</accession>
<evidence type="ECO:0000313" key="2">
    <source>
        <dbReference type="EMBL" id="ESP91755.1"/>
    </source>
</evidence>
<comment type="caution">
    <text evidence="2">The sequence shown here is derived from an EMBL/GenBank/DDBJ whole genome shotgun (WGS) entry which is preliminary data.</text>
</comment>
<dbReference type="SUPFAM" id="SSF63825">
    <property type="entry name" value="YWTD domain"/>
    <property type="match status" value="1"/>
</dbReference>